<dbReference type="Proteomes" id="UP001417504">
    <property type="component" value="Unassembled WGS sequence"/>
</dbReference>
<comment type="caution">
    <text evidence="2">The sequence shown here is derived from an EMBL/GenBank/DDBJ whole genome shotgun (WGS) entry which is preliminary data.</text>
</comment>
<feature type="compositionally biased region" description="Low complexity" evidence="1">
    <location>
        <begin position="71"/>
        <end position="83"/>
    </location>
</feature>
<dbReference type="AlphaFoldDB" id="A0AAP0I0Z6"/>
<evidence type="ECO:0000313" key="3">
    <source>
        <dbReference type="Proteomes" id="UP001417504"/>
    </source>
</evidence>
<gene>
    <name evidence="2" type="ORF">Sjap_021144</name>
</gene>
<evidence type="ECO:0000313" key="2">
    <source>
        <dbReference type="EMBL" id="KAK9103890.1"/>
    </source>
</evidence>
<name>A0AAP0I0Z6_9MAGN</name>
<organism evidence="2 3">
    <name type="scientific">Stephania japonica</name>
    <dbReference type="NCBI Taxonomy" id="461633"/>
    <lineage>
        <taxon>Eukaryota</taxon>
        <taxon>Viridiplantae</taxon>
        <taxon>Streptophyta</taxon>
        <taxon>Embryophyta</taxon>
        <taxon>Tracheophyta</taxon>
        <taxon>Spermatophyta</taxon>
        <taxon>Magnoliopsida</taxon>
        <taxon>Ranunculales</taxon>
        <taxon>Menispermaceae</taxon>
        <taxon>Menispermoideae</taxon>
        <taxon>Cissampelideae</taxon>
        <taxon>Stephania</taxon>
    </lineage>
</organism>
<reference evidence="2 3" key="1">
    <citation type="submission" date="2024-01" db="EMBL/GenBank/DDBJ databases">
        <title>Genome assemblies of Stephania.</title>
        <authorList>
            <person name="Yang L."/>
        </authorList>
    </citation>
    <scope>NUCLEOTIDE SEQUENCE [LARGE SCALE GENOMIC DNA]</scope>
    <source>
        <strain evidence="2">QJT</strain>
        <tissue evidence="2">Leaf</tissue>
    </source>
</reference>
<accession>A0AAP0I0Z6</accession>
<feature type="compositionally biased region" description="Polar residues" evidence="1">
    <location>
        <begin position="49"/>
        <end position="70"/>
    </location>
</feature>
<proteinExistence type="predicted"/>
<feature type="region of interest" description="Disordered" evidence="1">
    <location>
        <begin position="42"/>
        <end position="113"/>
    </location>
</feature>
<dbReference type="EMBL" id="JBBNAE010000008">
    <property type="protein sequence ID" value="KAK9103890.1"/>
    <property type="molecule type" value="Genomic_DNA"/>
</dbReference>
<evidence type="ECO:0000256" key="1">
    <source>
        <dbReference type="SAM" id="MobiDB-lite"/>
    </source>
</evidence>
<keyword evidence="3" id="KW-1185">Reference proteome</keyword>
<sequence>MALLISNRRLHTPKRMLHLQSITTNLTTSPQRPPTIQLIKISLPPTPEADNSPQPKQRQQKCQLTHNVLLSSSSPSSSSSPWSPRHHIITGRTTNVTRPSHAAVDTTNTEHHK</sequence>
<protein>
    <submittedName>
        <fullName evidence="2">Uncharacterized protein</fullName>
    </submittedName>
</protein>